<feature type="transmembrane region" description="Helical" evidence="2">
    <location>
        <begin position="928"/>
        <end position="947"/>
    </location>
</feature>
<keyword evidence="2" id="KW-1133">Transmembrane helix</keyword>
<feature type="transmembrane region" description="Helical" evidence="2">
    <location>
        <begin position="954"/>
        <end position="974"/>
    </location>
</feature>
<feature type="compositionally biased region" description="Low complexity" evidence="1">
    <location>
        <begin position="510"/>
        <end position="521"/>
    </location>
</feature>
<dbReference type="Gene3D" id="1.20.1640.10">
    <property type="entry name" value="Multidrug efflux transporter AcrB transmembrane domain"/>
    <property type="match status" value="2"/>
</dbReference>
<dbReference type="Gene3D" id="3.30.70.1320">
    <property type="entry name" value="Multidrug efflux transporter AcrB pore domain like"/>
    <property type="match status" value="1"/>
</dbReference>
<dbReference type="Gene3D" id="3.30.2090.10">
    <property type="entry name" value="Multidrug efflux transporter AcrB TolC docking domain, DN and DC subdomains"/>
    <property type="match status" value="2"/>
</dbReference>
<proteinExistence type="predicted"/>
<feature type="transmembrane region" description="Helical" evidence="2">
    <location>
        <begin position="1060"/>
        <end position="1083"/>
    </location>
</feature>
<protein>
    <submittedName>
        <fullName evidence="3">Efflux RND transporter permease subunit</fullName>
    </submittedName>
</protein>
<feature type="transmembrane region" description="Helical" evidence="2">
    <location>
        <begin position="980"/>
        <end position="1001"/>
    </location>
</feature>
<name>A0A7L5DQH5_9BACT</name>
<dbReference type="PANTHER" id="PTHR32063:SF8">
    <property type="entry name" value="CATION EFFLUX PROTEIN"/>
    <property type="match status" value="1"/>
</dbReference>
<dbReference type="EMBL" id="CP051677">
    <property type="protein sequence ID" value="QJD78758.1"/>
    <property type="molecule type" value="Genomic_DNA"/>
</dbReference>
<feature type="transmembrane region" description="Helical" evidence="2">
    <location>
        <begin position="584"/>
        <end position="603"/>
    </location>
</feature>
<gene>
    <name evidence="3" type="ORF">HH216_10200</name>
</gene>
<evidence type="ECO:0000313" key="3">
    <source>
        <dbReference type="EMBL" id="QJD78758.1"/>
    </source>
</evidence>
<dbReference type="Proteomes" id="UP000501128">
    <property type="component" value="Chromosome"/>
</dbReference>
<feature type="transmembrane region" description="Helical" evidence="2">
    <location>
        <begin position="359"/>
        <end position="379"/>
    </location>
</feature>
<feature type="transmembrane region" description="Helical" evidence="2">
    <location>
        <begin position="430"/>
        <end position="451"/>
    </location>
</feature>
<evidence type="ECO:0000256" key="2">
    <source>
        <dbReference type="SAM" id="Phobius"/>
    </source>
</evidence>
<feature type="transmembrane region" description="Helical" evidence="2">
    <location>
        <begin position="1029"/>
        <end position="1048"/>
    </location>
</feature>
<keyword evidence="4" id="KW-1185">Reference proteome</keyword>
<sequence length="1118" mass="120384">MNLIRSALRKPITILVLVASLFFFGINAVRNIKIDIFPNLNLPVIYISQPFGGYTPNQMESFFGKQYINLLLYVSGVKSIETKNIQGLTLIKLTFYEGTNMAQAAAEVSSYSIRAQAIFPPGSQPPFILRFDASTLPVGQLVLSSPKRTNNELQDLANVYVRAGFSSIPGLVAPAPFGGNSRTVVIRADPELMRAHNLSPDQLVAALRINNQATPAGNVRVGDFNYFTPANTTVRNIEDFGNIPLFTGGVQNLALKDVATIEDGADITQGYVLVNGKRSVYLPITKSADASTWEVVQNLKAALPRFQALLPEDVKLTYTFDQSVYVINSVESLLTEGAIGAVLTGLMVLLFLGDVRGALIVIITIPTCIISGVLFLSLFGQTINIMTLSGLSLAIGILVDESTVTIENIHQHLDMGKPKALAIWDACKEIAFSKLLILLCILAVFAPAFTMSGIPGALFLPLALAIGFSMITSYVMAQTLVPVLANWMMKGHDHASTNHAPVSTLNGKPINGNGHINGQNGSVQNGTVKTMTGRNTDDDILAQKQQLAHKKDFDGDGKIGLFERVRARFVRSINRSLPYRRPIVLVYVVGALALAGLLVSLIGRDVLPKGNAGQFQVRLRSADGTRLEKTETTMLKALDVLNGIVGKENIDITSAMVGMHGAQFSTSPIYLFMAGPQEGVLQVSLKEDYDVDLDELKDEFRAKMAKALPDVKMSFEPIELTDKILSQGSPTPIEVRLVGKNKKQNEEYANKVIAKLQQIPYLRDVQLGQSTKYPTIDVNIDRTRAAQLGTDVSSISRSLIASTSSSRYTEKSVWIDPKSGQSYSVQVQVPENRMSSVSDLGEIPVTPNSNRPVLGDVATIQKGTTYGENDNLGAVPMMSVTANLNDIDLGTAAHDVQNAINSLGELPRGLTVKLQGLSEVLIDTLNSLQTGLIVAIVVIFLMLAANFQSFKVSLVVLCTVPAVLVGSLSLLMLTGSTLNLQSYMGMIMSVGVSISNAVLLVTNAEELRLKSGNALQAARESASVRLRPILMTSVAMVVGMIPMASGLGEGGSQSAPLGRAVIGGLIASTFAALFILPLAFAWVQEKTTTDSVSLDPEDKNSKFYIPATYESATQKDMV</sequence>
<organism evidence="3 4">
    <name type="scientific">Spirosoma rhododendri</name>
    <dbReference type="NCBI Taxonomy" id="2728024"/>
    <lineage>
        <taxon>Bacteria</taxon>
        <taxon>Pseudomonadati</taxon>
        <taxon>Bacteroidota</taxon>
        <taxon>Cytophagia</taxon>
        <taxon>Cytophagales</taxon>
        <taxon>Cytophagaceae</taxon>
        <taxon>Spirosoma</taxon>
    </lineage>
</organism>
<dbReference type="InterPro" id="IPR001036">
    <property type="entry name" value="Acrflvin-R"/>
</dbReference>
<dbReference type="Pfam" id="PF00873">
    <property type="entry name" value="ACR_tran"/>
    <property type="match status" value="2"/>
</dbReference>
<dbReference type="PRINTS" id="PR00702">
    <property type="entry name" value="ACRIFLAVINRP"/>
</dbReference>
<dbReference type="AlphaFoldDB" id="A0A7L5DQH5"/>
<reference evidence="3 4" key="1">
    <citation type="submission" date="2020-04" db="EMBL/GenBank/DDBJ databases">
        <title>Genome sequencing of novel species.</title>
        <authorList>
            <person name="Heo J."/>
            <person name="Kim S.-J."/>
            <person name="Kim J.-S."/>
            <person name="Hong S.-B."/>
            <person name="Kwon S.-W."/>
        </authorList>
    </citation>
    <scope>NUCLEOTIDE SEQUENCE [LARGE SCALE GENOMIC DNA]</scope>
    <source>
        <strain evidence="3 4">CJU-R4</strain>
    </source>
</reference>
<dbReference type="InterPro" id="IPR027463">
    <property type="entry name" value="AcrB_DN_DC_subdom"/>
</dbReference>
<dbReference type="KEGG" id="srho:HH216_10200"/>
<dbReference type="GO" id="GO:0005886">
    <property type="term" value="C:plasma membrane"/>
    <property type="evidence" value="ECO:0007669"/>
    <property type="project" value="TreeGrafter"/>
</dbReference>
<accession>A0A7L5DQH5</accession>
<keyword evidence="2" id="KW-0812">Transmembrane</keyword>
<dbReference type="Gene3D" id="3.30.70.1440">
    <property type="entry name" value="Multidrug efflux transporter AcrB pore domain"/>
    <property type="match status" value="1"/>
</dbReference>
<dbReference type="SUPFAM" id="SSF82866">
    <property type="entry name" value="Multidrug efflux transporter AcrB transmembrane domain"/>
    <property type="match status" value="2"/>
</dbReference>
<feature type="region of interest" description="Disordered" evidence="1">
    <location>
        <begin position="498"/>
        <end position="530"/>
    </location>
</feature>
<dbReference type="PANTHER" id="PTHR32063">
    <property type="match status" value="1"/>
</dbReference>
<dbReference type="SUPFAM" id="SSF82693">
    <property type="entry name" value="Multidrug efflux transporter AcrB pore domain, PN1, PN2, PC1 and PC2 subdomains"/>
    <property type="match status" value="2"/>
</dbReference>
<keyword evidence="2" id="KW-0472">Membrane</keyword>
<evidence type="ECO:0000256" key="1">
    <source>
        <dbReference type="SAM" id="MobiDB-lite"/>
    </source>
</evidence>
<dbReference type="RefSeq" id="WP_169550726.1">
    <property type="nucleotide sequence ID" value="NZ_CP051677.1"/>
</dbReference>
<dbReference type="Gene3D" id="3.30.70.1430">
    <property type="entry name" value="Multidrug efflux transporter AcrB pore domain"/>
    <property type="match status" value="2"/>
</dbReference>
<dbReference type="SUPFAM" id="SSF82714">
    <property type="entry name" value="Multidrug efflux transporter AcrB TolC docking domain, DN and DC subdomains"/>
    <property type="match status" value="2"/>
</dbReference>
<feature type="transmembrane region" description="Helical" evidence="2">
    <location>
        <begin position="457"/>
        <end position="481"/>
    </location>
</feature>
<evidence type="ECO:0000313" key="4">
    <source>
        <dbReference type="Proteomes" id="UP000501128"/>
    </source>
</evidence>
<dbReference type="GO" id="GO:0042910">
    <property type="term" value="F:xenobiotic transmembrane transporter activity"/>
    <property type="evidence" value="ECO:0007669"/>
    <property type="project" value="TreeGrafter"/>
</dbReference>